<evidence type="ECO:0000256" key="1">
    <source>
        <dbReference type="ARBA" id="ARBA00004141"/>
    </source>
</evidence>
<dbReference type="Pfam" id="PF07690">
    <property type="entry name" value="MFS_1"/>
    <property type="match status" value="1"/>
</dbReference>
<evidence type="ECO:0000259" key="6">
    <source>
        <dbReference type="PROSITE" id="PS50850"/>
    </source>
</evidence>
<comment type="caution">
    <text evidence="7">The sequence shown here is derived from an EMBL/GenBank/DDBJ whole genome shotgun (WGS) entry which is preliminary data.</text>
</comment>
<gene>
    <name evidence="7" type="ORF">CBOVIS_LOCUS11726</name>
</gene>
<dbReference type="PROSITE" id="PS50850">
    <property type="entry name" value="MFS"/>
    <property type="match status" value="1"/>
</dbReference>
<evidence type="ECO:0000256" key="2">
    <source>
        <dbReference type="ARBA" id="ARBA00022692"/>
    </source>
</evidence>
<evidence type="ECO:0000313" key="8">
    <source>
        <dbReference type="Proteomes" id="UP000494206"/>
    </source>
</evidence>
<proteinExistence type="predicted"/>
<dbReference type="InterPro" id="IPR020846">
    <property type="entry name" value="MFS_dom"/>
</dbReference>
<keyword evidence="2 5" id="KW-0812">Transmembrane</keyword>
<dbReference type="GO" id="GO:0022857">
    <property type="term" value="F:transmembrane transporter activity"/>
    <property type="evidence" value="ECO:0007669"/>
    <property type="project" value="InterPro"/>
</dbReference>
<dbReference type="InterPro" id="IPR011701">
    <property type="entry name" value="MFS"/>
</dbReference>
<keyword evidence="3 5" id="KW-1133">Transmembrane helix</keyword>
<feature type="transmembrane region" description="Helical" evidence="5">
    <location>
        <begin position="132"/>
        <end position="155"/>
    </location>
</feature>
<dbReference type="SUPFAM" id="SSF103473">
    <property type="entry name" value="MFS general substrate transporter"/>
    <property type="match status" value="1"/>
</dbReference>
<reference evidence="7 8" key="1">
    <citation type="submission" date="2020-04" db="EMBL/GenBank/DDBJ databases">
        <authorList>
            <person name="Laetsch R D."/>
            <person name="Stevens L."/>
            <person name="Kumar S."/>
            <person name="Blaxter L. M."/>
        </authorList>
    </citation>
    <scope>NUCLEOTIDE SEQUENCE [LARGE SCALE GENOMIC DNA]</scope>
</reference>
<comment type="subcellular location">
    <subcellularLocation>
        <location evidence="1">Membrane</location>
        <topology evidence="1">Multi-pass membrane protein</topology>
    </subcellularLocation>
</comment>
<evidence type="ECO:0000313" key="7">
    <source>
        <dbReference type="EMBL" id="CAB3410167.1"/>
    </source>
</evidence>
<feature type="transmembrane region" description="Helical" evidence="5">
    <location>
        <begin position="33"/>
        <end position="54"/>
    </location>
</feature>
<dbReference type="Proteomes" id="UP000494206">
    <property type="component" value="Unassembled WGS sequence"/>
</dbReference>
<keyword evidence="4 5" id="KW-0472">Membrane</keyword>
<sequence>MEEPVKDDENSIFKTRSFRTSLIQDFGKYETRLLLITQIGYIPVAASMLLTTFAEPSEHFCTFVTSSGFDVKHAFMNNYSNEFYSLSVEFNKSCKSSSGQVTTFLSSLLMWGALIGSFCCGCLSDAYGRKPVFAGCLAAISVINFLLCFSTFLSWITVACFLLILVFFCGGYMVTNFVLLTEALELSRSRLLAVSLNGWSISMAITSFLAWSTRHWFAYHSVIALIGLIITFVAKFFTLESCRWLSAKNQKLQARNNAMAINQINGKDLVENDVIEWYELLGFPAPMRCASSGKWTTLFTSRKLLKPTLVMFYCFAASSIVSFGFYFSLDVLPGDRYTNLACMGLFKFALGFTPFWLSNFLSKKTIATLSVGLCCISALLIFPIEILAKNNIGWIVSILSVIVGAGMDPTWKINHLYSTELFPTSVRSMGRGVCNVGGRLGSVIAPMIVYLRSYDSAYPFIVFAVLLVVQWFIVICFLPNDNDREANEMDED</sequence>
<evidence type="ECO:0000256" key="3">
    <source>
        <dbReference type="ARBA" id="ARBA00022989"/>
    </source>
</evidence>
<dbReference type="GO" id="GO:0016020">
    <property type="term" value="C:membrane"/>
    <property type="evidence" value="ECO:0007669"/>
    <property type="project" value="UniProtKB-SubCell"/>
</dbReference>
<keyword evidence="8" id="KW-1185">Reference proteome</keyword>
<feature type="transmembrane region" description="Helical" evidence="5">
    <location>
        <begin position="217"/>
        <end position="238"/>
    </location>
</feature>
<feature type="transmembrane region" description="Helical" evidence="5">
    <location>
        <begin position="101"/>
        <end position="120"/>
    </location>
</feature>
<dbReference type="PANTHER" id="PTHR24064">
    <property type="entry name" value="SOLUTE CARRIER FAMILY 22 MEMBER"/>
    <property type="match status" value="1"/>
</dbReference>
<feature type="transmembrane region" description="Helical" evidence="5">
    <location>
        <begin position="337"/>
        <end position="357"/>
    </location>
</feature>
<evidence type="ECO:0000256" key="5">
    <source>
        <dbReference type="SAM" id="Phobius"/>
    </source>
</evidence>
<feature type="domain" description="Major facilitator superfamily (MFS) profile" evidence="6">
    <location>
        <begin position="33"/>
        <end position="482"/>
    </location>
</feature>
<dbReference type="OrthoDB" id="3936150at2759"/>
<name>A0A8S1F8D7_9PELO</name>
<feature type="transmembrane region" description="Helical" evidence="5">
    <location>
        <begin position="366"/>
        <end position="386"/>
    </location>
</feature>
<organism evidence="7 8">
    <name type="scientific">Caenorhabditis bovis</name>
    <dbReference type="NCBI Taxonomy" id="2654633"/>
    <lineage>
        <taxon>Eukaryota</taxon>
        <taxon>Metazoa</taxon>
        <taxon>Ecdysozoa</taxon>
        <taxon>Nematoda</taxon>
        <taxon>Chromadorea</taxon>
        <taxon>Rhabditida</taxon>
        <taxon>Rhabditina</taxon>
        <taxon>Rhabditomorpha</taxon>
        <taxon>Rhabditoidea</taxon>
        <taxon>Rhabditidae</taxon>
        <taxon>Peloderinae</taxon>
        <taxon>Caenorhabditis</taxon>
    </lineage>
</organism>
<feature type="transmembrane region" description="Helical" evidence="5">
    <location>
        <begin position="304"/>
        <end position="325"/>
    </location>
</feature>
<feature type="transmembrane region" description="Helical" evidence="5">
    <location>
        <begin position="432"/>
        <end position="451"/>
    </location>
</feature>
<dbReference type="Gene3D" id="1.20.1250.20">
    <property type="entry name" value="MFS general substrate transporter like domains"/>
    <property type="match status" value="1"/>
</dbReference>
<dbReference type="EMBL" id="CADEPM010000010">
    <property type="protein sequence ID" value="CAB3410167.1"/>
    <property type="molecule type" value="Genomic_DNA"/>
</dbReference>
<accession>A0A8S1F8D7</accession>
<feature type="transmembrane region" description="Helical" evidence="5">
    <location>
        <begin position="457"/>
        <end position="478"/>
    </location>
</feature>
<evidence type="ECO:0000256" key="4">
    <source>
        <dbReference type="ARBA" id="ARBA00023136"/>
    </source>
</evidence>
<feature type="transmembrane region" description="Helical" evidence="5">
    <location>
        <begin position="392"/>
        <end position="411"/>
    </location>
</feature>
<feature type="transmembrane region" description="Helical" evidence="5">
    <location>
        <begin position="161"/>
        <end position="179"/>
    </location>
</feature>
<feature type="transmembrane region" description="Helical" evidence="5">
    <location>
        <begin position="191"/>
        <end position="211"/>
    </location>
</feature>
<protein>
    <recommendedName>
        <fullName evidence="6">Major facilitator superfamily (MFS) profile domain-containing protein</fullName>
    </recommendedName>
</protein>
<dbReference type="AlphaFoldDB" id="A0A8S1F8D7"/>
<dbReference type="InterPro" id="IPR036259">
    <property type="entry name" value="MFS_trans_sf"/>
</dbReference>